<feature type="domain" description="DUF4371" evidence="1">
    <location>
        <begin position="42"/>
        <end position="176"/>
    </location>
</feature>
<dbReference type="PANTHER" id="PTHR45749:SF36">
    <property type="entry name" value="ZINC FINGER MYM-TYPE PROTEIN 1-LIKE"/>
    <property type="match status" value="1"/>
</dbReference>
<comment type="caution">
    <text evidence="2">The sequence shown here is derived from an EMBL/GenBank/DDBJ whole genome shotgun (WGS) entry which is preliminary data.</text>
</comment>
<name>A0AAD8N2K2_9APIA</name>
<proteinExistence type="predicted"/>
<sequence length="180" mass="20245">MKRYYQAMLQNDIPPGQSENVNYVSEASVQNCQQIREEVNYVVRLCLSQALAFRGHDESEESNKKGNFLTFLQFLADHNEEIKRVVLDKAPENNKLTSLDIQKDVVKAMAVETTKIILSELGGDLFSILVDESRDISVKEQMIVLLRYVDKSGCIVERFLGVVHVGDTCSLSLKIGVTCS</sequence>
<reference evidence="2" key="2">
    <citation type="submission" date="2023-05" db="EMBL/GenBank/DDBJ databases">
        <authorList>
            <person name="Schelkunov M.I."/>
        </authorList>
    </citation>
    <scope>NUCLEOTIDE SEQUENCE</scope>
    <source>
        <strain evidence="2">Hsosn_3</strain>
        <tissue evidence="2">Leaf</tissue>
    </source>
</reference>
<dbReference type="Pfam" id="PF14291">
    <property type="entry name" value="DUF4371"/>
    <property type="match status" value="1"/>
</dbReference>
<evidence type="ECO:0000259" key="1">
    <source>
        <dbReference type="Pfam" id="PF14291"/>
    </source>
</evidence>
<dbReference type="AlphaFoldDB" id="A0AAD8N2K2"/>
<reference evidence="2" key="1">
    <citation type="submission" date="2023-02" db="EMBL/GenBank/DDBJ databases">
        <title>Genome of toxic invasive species Heracleum sosnowskyi carries increased number of genes despite the absence of recent whole-genome duplications.</title>
        <authorList>
            <person name="Schelkunov M."/>
            <person name="Shtratnikova V."/>
            <person name="Makarenko M."/>
            <person name="Klepikova A."/>
            <person name="Omelchenko D."/>
            <person name="Novikova G."/>
            <person name="Obukhova E."/>
            <person name="Bogdanov V."/>
            <person name="Penin A."/>
            <person name="Logacheva M."/>
        </authorList>
    </citation>
    <scope>NUCLEOTIDE SEQUENCE</scope>
    <source>
        <strain evidence="2">Hsosn_3</strain>
        <tissue evidence="2">Leaf</tissue>
    </source>
</reference>
<evidence type="ECO:0000313" key="2">
    <source>
        <dbReference type="EMBL" id="KAK1392538.1"/>
    </source>
</evidence>
<accession>A0AAD8N2K2</accession>
<dbReference type="PANTHER" id="PTHR45749">
    <property type="match status" value="1"/>
</dbReference>
<dbReference type="Proteomes" id="UP001237642">
    <property type="component" value="Unassembled WGS sequence"/>
</dbReference>
<dbReference type="InterPro" id="IPR025398">
    <property type="entry name" value="DUF4371"/>
</dbReference>
<dbReference type="EMBL" id="JAUIZM010000003">
    <property type="protein sequence ID" value="KAK1392538.1"/>
    <property type="molecule type" value="Genomic_DNA"/>
</dbReference>
<gene>
    <name evidence="2" type="ORF">POM88_011594</name>
</gene>
<keyword evidence="3" id="KW-1185">Reference proteome</keyword>
<protein>
    <submittedName>
        <fullName evidence="2">Zinc finger MYM-type protein 1-like</fullName>
    </submittedName>
</protein>
<organism evidence="2 3">
    <name type="scientific">Heracleum sosnowskyi</name>
    <dbReference type="NCBI Taxonomy" id="360622"/>
    <lineage>
        <taxon>Eukaryota</taxon>
        <taxon>Viridiplantae</taxon>
        <taxon>Streptophyta</taxon>
        <taxon>Embryophyta</taxon>
        <taxon>Tracheophyta</taxon>
        <taxon>Spermatophyta</taxon>
        <taxon>Magnoliopsida</taxon>
        <taxon>eudicotyledons</taxon>
        <taxon>Gunneridae</taxon>
        <taxon>Pentapetalae</taxon>
        <taxon>asterids</taxon>
        <taxon>campanulids</taxon>
        <taxon>Apiales</taxon>
        <taxon>Apiaceae</taxon>
        <taxon>Apioideae</taxon>
        <taxon>apioid superclade</taxon>
        <taxon>Tordylieae</taxon>
        <taxon>Tordyliinae</taxon>
        <taxon>Heracleum</taxon>
    </lineage>
</organism>
<evidence type="ECO:0000313" key="3">
    <source>
        <dbReference type="Proteomes" id="UP001237642"/>
    </source>
</evidence>